<dbReference type="CDD" id="cd01741">
    <property type="entry name" value="GATase1_1"/>
    <property type="match status" value="1"/>
</dbReference>
<organism evidence="2 3">
    <name type="scientific">Halomicronema hongdechloris C2206</name>
    <dbReference type="NCBI Taxonomy" id="1641165"/>
    <lineage>
        <taxon>Bacteria</taxon>
        <taxon>Bacillati</taxon>
        <taxon>Cyanobacteriota</taxon>
        <taxon>Cyanophyceae</taxon>
        <taxon>Nodosilineales</taxon>
        <taxon>Nodosilineaceae</taxon>
        <taxon>Halomicronema</taxon>
    </lineage>
</organism>
<dbReference type="EMBL" id="CP021983">
    <property type="protein sequence ID" value="ASC73959.1"/>
    <property type="molecule type" value="Genomic_DNA"/>
</dbReference>
<dbReference type="STRING" id="1641165.XM38_19220"/>
<dbReference type="InterPro" id="IPR044992">
    <property type="entry name" value="ChyE-like"/>
</dbReference>
<sequence>MVVHQATSDPGLVGQQLRQRGYGLDMCCPAEGEPLPQDLEAYEAVVVFGGPMSANDDDTLPFIRQELHWIERILTTDTPFLGICLGAQLLARTLGAQVYSHPQGLREIGYFPLQPTVAGQAYFADPMAVYHWHQEGFELPRRAMLLAQGNWFPHQAFRYGQAYGLQFHPEITTELIHTWTTKGADQLTLPGAQPRDRQLAGHRQHGPGVAHWLQGFLERWLISDKASREQDRLIA</sequence>
<dbReference type="Proteomes" id="UP000191901">
    <property type="component" value="Chromosome"/>
</dbReference>
<keyword evidence="3" id="KW-1185">Reference proteome</keyword>
<gene>
    <name evidence="2" type="ORF">XM38_049330</name>
</gene>
<dbReference type="Gene3D" id="3.40.50.880">
    <property type="match status" value="1"/>
</dbReference>
<protein>
    <recommendedName>
        <fullName evidence="1">Glutamine amidotransferase domain-containing protein</fullName>
    </recommendedName>
</protein>
<feature type="domain" description="Glutamine amidotransferase" evidence="1">
    <location>
        <begin position="38"/>
        <end position="173"/>
    </location>
</feature>
<dbReference type="PANTHER" id="PTHR42695">
    <property type="entry name" value="GLUTAMINE AMIDOTRANSFERASE YLR126C-RELATED"/>
    <property type="match status" value="1"/>
</dbReference>
<dbReference type="InterPro" id="IPR029062">
    <property type="entry name" value="Class_I_gatase-like"/>
</dbReference>
<evidence type="ECO:0000313" key="2">
    <source>
        <dbReference type="EMBL" id="ASC73959.1"/>
    </source>
</evidence>
<evidence type="ECO:0000259" key="1">
    <source>
        <dbReference type="Pfam" id="PF00117"/>
    </source>
</evidence>
<dbReference type="FunFam" id="3.40.50.880:FF:000033">
    <property type="entry name" value="Glutamine amidotransferase class-I"/>
    <property type="match status" value="1"/>
</dbReference>
<dbReference type="PANTHER" id="PTHR42695:SF5">
    <property type="entry name" value="GLUTAMINE AMIDOTRANSFERASE YLR126C-RELATED"/>
    <property type="match status" value="1"/>
</dbReference>
<dbReference type="GO" id="GO:0005829">
    <property type="term" value="C:cytosol"/>
    <property type="evidence" value="ECO:0007669"/>
    <property type="project" value="TreeGrafter"/>
</dbReference>
<dbReference type="AlphaFoldDB" id="A0A1Z3HUI9"/>
<dbReference type="PROSITE" id="PS51273">
    <property type="entry name" value="GATASE_TYPE_1"/>
    <property type="match status" value="1"/>
</dbReference>
<dbReference type="SUPFAM" id="SSF52317">
    <property type="entry name" value="Class I glutamine amidotransferase-like"/>
    <property type="match status" value="1"/>
</dbReference>
<evidence type="ECO:0000313" key="3">
    <source>
        <dbReference type="Proteomes" id="UP000191901"/>
    </source>
</evidence>
<dbReference type="KEGG" id="hhg:XM38_049330"/>
<accession>A0A1Z3HUI9</accession>
<dbReference type="InterPro" id="IPR017926">
    <property type="entry name" value="GATASE"/>
</dbReference>
<name>A0A1Z3HUI9_9CYAN</name>
<dbReference type="OrthoDB" id="9813383at2"/>
<dbReference type="Pfam" id="PF00117">
    <property type="entry name" value="GATase"/>
    <property type="match status" value="1"/>
</dbReference>
<proteinExistence type="predicted"/>
<reference evidence="2 3" key="1">
    <citation type="journal article" date="2016" name="Biochim. Biophys. Acta">
        <title>Characterization of red-shifted phycobilisomes isolated from the chlorophyll f-containing cyanobacterium Halomicronema hongdechloris.</title>
        <authorList>
            <person name="Li Y."/>
            <person name="Lin Y."/>
            <person name="Garvey C.J."/>
            <person name="Birch D."/>
            <person name="Corkery R.W."/>
            <person name="Loughlin P.C."/>
            <person name="Scheer H."/>
            <person name="Willows R.D."/>
            <person name="Chen M."/>
        </authorList>
    </citation>
    <scope>NUCLEOTIDE SEQUENCE [LARGE SCALE GENOMIC DNA]</scope>
    <source>
        <strain evidence="2 3">C2206</strain>
    </source>
</reference>